<feature type="domain" description="HTH lysR-type" evidence="5">
    <location>
        <begin position="7"/>
        <end position="64"/>
    </location>
</feature>
<dbReference type="PROSITE" id="PS50931">
    <property type="entry name" value="HTH_LYSR"/>
    <property type="match status" value="1"/>
</dbReference>
<comment type="caution">
    <text evidence="6">The sequence shown here is derived from an EMBL/GenBank/DDBJ whole genome shotgun (WGS) entry which is preliminary data.</text>
</comment>
<dbReference type="OrthoDB" id="6971749at2"/>
<reference evidence="6 7" key="1">
    <citation type="submission" date="2015-06" db="EMBL/GenBank/DDBJ databases">
        <title>Genome sequencing of Cronobacter sp. strain DJ34 isolated from petroleum contaminated sludge of Duliajan Oil Fields, Assam, India.</title>
        <authorList>
            <person name="Pal S."/>
            <person name="Banerjee T.D."/>
            <person name="Roy A."/>
            <person name="Sar P."/>
            <person name="Kazy S.K."/>
        </authorList>
    </citation>
    <scope>NUCLEOTIDE SEQUENCE [LARGE SCALE GENOMIC DNA]</scope>
    <source>
        <strain evidence="6 7">DJ34</strain>
    </source>
</reference>
<dbReference type="AlphaFoldDB" id="A0A0J8VS80"/>
<dbReference type="PATRIC" id="fig|1656095.3.peg.1822"/>
<name>A0A0J8VS80_9ENTR</name>
<evidence type="ECO:0000256" key="4">
    <source>
        <dbReference type="ARBA" id="ARBA00023163"/>
    </source>
</evidence>
<dbReference type="RefSeq" id="WP_048887540.1">
    <property type="nucleotide sequence ID" value="NZ_LFEJ01000009.1"/>
</dbReference>
<sequence length="300" mass="34027">MRDLHHLDLNLLMTLDALLDERNVTRAADRLALTQPAVSAMLTRLRESFNDPLFVRSQRGVIPTARALELAQPVKRILHDIQALLQPEDFEPRTSTLTVTLAATDYALRAIVEPFTRELRKRTPAMRLAVRQIDETNVRQLLEKGEIDLAIVTTQTAPQALHARRLYDEEYVCAMRAQHPAAGEQLSLERFCELDQALVSYFGDPFHGAADRALAEKGLTRRVSLSVDSFLFLVSLLKETDLLAVVPRRLLREEDKLLTFAPPLAIPGFTKAAAWHERTHHHPAHRWLREVLFEVCGEGE</sequence>
<evidence type="ECO:0000256" key="3">
    <source>
        <dbReference type="ARBA" id="ARBA00023125"/>
    </source>
</evidence>
<dbReference type="InterPro" id="IPR036388">
    <property type="entry name" value="WH-like_DNA-bd_sf"/>
</dbReference>
<dbReference type="PANTHER" id="PTHR30118:SF15">
    <property type="entry name" value="TRANSCRIPTIONAL REGULATORY PROTEIN"/>
    <property type="match status" value="1"/>
</dbReference>
<evidence type="ECO:0000313" key="7">
    <source>
        <dbReference type="Proteomes" id="UP000037315"/>
    </source>
</evidence>
<dbReference type="Pfam" id="PF00126">
    <property type="entry name" value="HTH_1"/>
    <property type="match status" value="1"/>
</dbReference>
<keyword evidence="2" id="KW-0805">Transcription regulation</keyword>
<gene>
    <name evidence="6" type="ORF">ACH50_05630</name>
</gene>
<accession>A0A0J8VS80</accession>
<dbReference type="PANTHER" id="PTHR30118">
    <property type="entry name" value="HTH-TYPE TRANSCRIPTIONAL REGULATOR LEUO-RELATED"/>
    <property type="match status" value="1"/>
</dbReference>
<evidence type="ECO:0000313" key="6">
    <source>
        <dbReference type="EMBL" id="KMV35802.1"/>
    </source>
</evidence>
<evidence type="ECO:0000256" key="1">
    <source>
        <dbReference type="ARBA" id="ARBA00009437"/>
    </source>
</evidence>
<dbReference type="PRINTS" id="PR00039">
    <property type="entry name" value="HTHLYSR"/>
</dbReference>
<evidence type="ECO:0000256" key="2">
    <source>
        <dbReference type="ARBA" id="ARBA00023015"/>
    </source>
</evidence>
<dbReference type="Pfam" id="PF03466">
    <property type="entry name" value="LysR_substrate"/>
    <property type="match status" value="1"/>
</dbReference>
<protein>
    <submittedName>
        <fullName evidence="6">Transcriptional regulator</fullName>
    </submittedName>
</protein>
<keyword evidence="7" id="KW-1185">Reference proteome</keyword>
<dbReference type="InterPro" id="IPR050389">
    <property type="entry name" value="LysR-type_TF"/>
</dbReference>
<dbReference type="Proteomes" id="UP000037315">
    <property type="component" value="Unassembled WGS sequence"/>
</dbReference>
<dbReference type="InterPro" id="IPR005119">
    <property type="entry name" value="LysR_subst-bd"/>
</dbReference>
<dbReference type="SUPFAM" id="SSF53850">
    <property type="entry name" value="Periplasmic binding protein-like II"/>
    <property type="match status" value="1"/>
</dbReference>
<dbReference type="InterPro" id="IPR000847">
    <property type="entry name" value="LysR_HTH_N"/>
</dbReference>
<dbReference type="GO" id="GO:0003700">
    <property type="term" value="F:DNA-binding transcription factor activity"/>
    <property type="evidence" value="ECO:0007669"/>
    <property type="project" value="InterPro"/>
</dbReference>
<organism evidence="6 7">
    <name type="scientific">Franconibacter pulveris</name>
    <dbReference type="NCBI Taxonomy" id="435910"/>
    <lineage>
        <taxon>Bacteria</taxon>
        <taxon>Pseudomonadati</taxon>
        <taxon>Pseudomonadota</taxon>
        <taxon>Gammaproteobacteria</taxon>
        <taxon>Enterobacterales</taxon>
        <taxon>Enterobacteriaceae</taxon>
        <taxon>Franconibacter</taxon>
    </lineage>
</organism>
<dbReference type="InterPro" id="IPR036390">
    <property type="entry name" value="WH_DNA-bd_sf"/>
</dbReference>
<dbReference type="GO" id="GO:0003677">
    <property type="term" value="F:DNA binding"/>
    <property type="evidence" value="ECO:0007669"/>
    <property type="project" value="UniProtKB-KW"/>
</dbReference>
<dbReference type="Gene3D" id="3.40.190.10">
    <property type="entry name" value="Periplasmic binding protein-like II"/>
    <property type="match status" value="2"/>
</dbReference>
<dbReference type="SUPFAM" id="SSF46785">
    <property type="entry name" value="Winged helix' DNA-binding domain"/>
    <property type="match status" value="1"/>
</dbReference>
<dbReference type="Gene3D" id="1.10.10.10">
    <property type="entry name" value="Winged helix-like DNA-binding domain superfamily/Winged helix DNA-binding domain"/>
    <property type="match status" value="1"/>
</dbReference>
<evidence type="ECO:0000259" key="5">
    <source>
        <dbReference type="PROSITE" id="PS50931"/>
    </source>
</evidence>
<proteinExistence type="inferred from homology"/>
<dbReference type="EMBL" id="LFEJ01000009">
    <property type="protein sequence ID" value="KMV35802.1"/>
    <property type="molecule type" value="Genomic_DNA"/>
</dbReference>
<comment type="similarity">
    <text evidence="1">Belongs to the LysR transcriptional regulatory family.</text>
</comment>
<keyword evidence="4" id="KW-0804">Transcription</keyword>
<keyword evidence="3" id="KW-0238">DNA-binding</keyword>